<dbReference type="AlphaFoldDB" id="A0A543BBL9"/>
<evidence type="ECO:0000313" key="1">
    <source>
        <dbReference type="EMBL" id="TQL82245.1"/>
    </source>
</evidence>
<dbReference type="EMBL" id="VFOX01000002">
    <property type="protein sequence ID" value="TQL82245.1"/>
    <property type="molecule type" value="Genomic_DNA"/>
</dbReference>
<evidence type="ECO:0008006" key="3">
    <source>
        <dbReference type="Google" id="ProtNLM"/>
    </source>
</evidence>
<dbReference type="Gene3D" id="3.20.20.30">
    <property type="entry name" value="Luciferase-like domain"/>
    <property type="match status" value="2"/>
</dbReference>
<dbReference type="SUPFAM" id="SSF51679">
    <property type="entry name" value="Bacterial luciferase-like"/>
    <property type="match status" value="1"/>
</dbReference>
<dbReference type="Proteomes" id="UP000317209">
    <property type="component" value="Unassembled WGS sequence"/>
</dbReference>
<gene>
    <name evidence="1" type="ORF">FB560_3729</name>
</gene>
<dbReference type="GO" id="GO:0016705">
    <property type="term" value="F:oxidoreductase activity, acting on paired donors, with incorporation or reduction of molecular oxygen"/>
    <property type="evidence" value="ECO:0007669"/>
    <property type="project" value="InterPro"/>
</dbReference>
<dbReference type="OrthoDB" id="3265338at2"/>
<sequence length="230" mass="23390">MTRLLRVDDATLAAFALRSGAGRASRSALGAELDAAADVLLLGDLDGVSPDRTAAAAALLAITRRVVVVPIIAARQHPVNLARVAATLSNLHGRRVGLAGRAAEELSLISQLWESWPLDTIIGDAEAGVYVDDSRIVRISDSEHPMIGGPLTLPVDVHDKPVTVLLASSGVAGARVDIVLDAAAVPMWGSDGGAAEASTGGARAVFGLGPSVPFAVGAPAFSGSGRLDQV</sequence>
<reference evidence="1 2" key="1">
    <citation type="submission" date="2019-06" db="EMBL/GenBank/DDBJ databases">
        <title>Sequencing the genomes of 1000 actinobacteria strains.</title>
        <authorList>
            <person name="Klenk H.-P."/>
        </authorList>
    </citation>
    <scope>NUCLEOTIDE SEQUENCE [LARGE SCALE GENOMIC DNA]</scope>
    <source>
        <strain evidence="1 2">DSM 20169</strain>
    </source>
</reference>
<dbReference type="RefSeq" id="WP_141874174.1">
    <property type="nucleotide sequence ID" value="NZ_VFOX01000002.1"/>
</dbReference>
<protein>
    <recommendedName>
        <fullName evidence="3">Luciferase-like monooxygenase</fullName>
    </recommendedName>
</protein>
<comment type="caution">
    <text evidence="1">The sequence shown here is derived from an EMBL/GenBank/DDBJ whole genome shotgun (WGS) entry which is preliminary data.</text>
</comment>
<proteinExistence type="predicted"/>
<dbReference type="InterPro" id="IPR036661">
    <property type="entry name" value="Luciferase-like_sf"/>
</dbReference>
<accession>A0A543BBL9</accession>
<organism evidence="1 2">
    <name type="scientific">Microbacterium saperdae</name>
    <dbReference type="NCBI Taxonomy" id="69368"/>
    <lineage>
        <taxon>Bacteria</taxon>
        <taxon>Bacillati</taxon>
        <taxon>Actinomycetota</taxon>
        <taxon>Actinomycetes</taxon>
        <taxon>Micrococcales</taxon>
        <taxon>Microbacteriaceae</taxon>
        <taxon>Microbacterium</taxon>
    </lineage>
</organism>
<evidence type="ECO:0000313" key="2">
    <source>
        <dbReference type="Proteomes" id="UP000317209"/>
    </source>
</evidence>
<name>A0A543BBL9_9MICO</name>
<keyword evidence="2" id="KW-1185">Reference proteome</keyword>